<evidence type="ECO:0000256" key="1">
    <source>
        <dbReference type="SAM" id="Coils"/>
    </source>
</evidence>
<gene>
    <name evidence="2" type="ORF">XELAEV_18047939mg</name>
</gene>
<dbReference type="OMA" id="NCILHEQ"/>
<name>A0A974H214_XENLA</name>
<sequence length="481" mass="54890">MDLLNSHFSQLLSGVQYLSVTNSDQWKKNMERCSVGILYHSLKHGWINKYNMVPEYKEELNHMSSCLGKQNVMVVLDDVEQYNMNETKRILSANPTVTGCSSLLLLIPKDKKQKTFEDHRTSVSEFLRRGLLEGTSASSPGNSDACYKQANPFDVSVIEQFSRKNPKLDFPSGQTHSVRVFSRCAKSTYNWLVNLLRSEEFGSLVKEVQGVEISNDFSQFLSDINHCTFAILYHSLNYGRVNITNVPDSLYDQHLETLCRHHGKEKVIVVIDDLKDSSSQKKNCILHEQPSIGRYSKELLLFSETETKMGSNTSHTIRNKLEMLKKTLKTSSGGSGHFDQFPPNRVGPVASSSLVPTASFSSPVSSDLISGEAPIIVFGQSLDEIFKHMPREAVYIKQLFEEVKKEHTMEIARLKKKHDAEIADLNHQLEESEKKYYMEISRQNQLVEDQVKLYSQHKNRDSDARKKQKYAVVSKNTHLWK</sequence>
<accession>A0A974H214</accession>
<keyword evidence="1" id="KW-0175">Coiled coil</keyword>
<feature type="coiled-coil region" evidence="1">
    <location>
        <begin position="397"/>
        <end position="435"/>
    </location>
</feature>
<protein>
    <submittedName>
        <fullName evidence="2">Uncharacterized protein</fullName>
    </submittedName>
</protein>
<evidence type="ECO:0000313" key="2">
    <source>
        <dbReference type="EMBL" id="OCT61907.1"/>
    </source>
</evidence>
<dbReference type="Proteomes" id="UP000694892">
    <property type="component" value="Chromosome 9_10S"/>
</dbReference>
<dbReference type="AlphaFoldDB" id="A0A974H214"/>
<evidence type="ECO:0000313" key="3">
    <source>
        <dbReference type="Proteomes" id="UP000694892"/>
    </source>
</evidence>
<dbReference type="EMBL" id="CM004483">
    <property type="protein sequence ID" value="OCT61907.1"/>
    <property type="molecule type" value="Genomic_DNA"/>
</dbReference>
<reference evidence="3" key="1">
    <citation type="journal article" date="2016" name="Nature">
        <title>Genome evolution in the allotetraploid frog Xenopus laevis.</title>
        <authorList>
            <person name="Session A.M."/>
            <person name="Uno Y."/>
            <person name="Kwon T."/>
            <person name="Chapman J.A."/>
            <person name="Toyoda A."/>
            <person name="Takahashi S."/>
            <person name="Fukui A."/>
            <person name="Hikosaka A."/>
            <person name="Suzuki A."/>
            <person name="Kondo M."/>
            <person name="van Heeringen S.J."/>
            <person name="Quigley I."/>
            <person name="Heinz S."/>
            <person name="Ogino H."/>
            <person name="Ochi H."/>
            <person name="Hellsten U."/>
            <person name="Lyons J.B."/>
            <person name="Simakov O."/>
            <person name="Putnam N."/>
            <person name="Stites J."/>
            <person name="Kuroki Y."/>
            <person name="Tanaka T."/>
            <person name="Michiue T."/>
            <person name="Watanabe M."/>
            <person name="Bogdanovic O."/>
            <person name="Lister R."/>
            <person name="Georgiou G."/>
            <person name="Paranjpe S.S."/>
            <person name="van Kruijsbergen I."/>
            <person name="Shu S."/>
            <person name="Carlson J."/>
            <person name="Kinoshita T."/>
            <person name="Ohta Y."/>
            <person name="Mawaribuchi S."/>
            <person name="Jenkins J."/>
            <person name="Grimwood J."/>
            <person name="Schmutz J."/>
            <person name="Mitros T."/>
            <person name="Mozaffari S.V."/>
            <person name="Suzuki Y."/>
            <person name="Haramoto Y."/>
            <person name="Yamamoto T.S."/>
            <person name="Takagi C."/>
            <person name="Heald R."/>
            <person name="Miller K."/>
            <person name="Haudenschild C."/>
            <person name="Kitzman J."/>
            <person name="Nakayama T."/>
            <person name="Izutsu Y."/>
            <person name="Robert J."/>
            <person name="Fortriede J."/>
            <person name="Burns K."/>
            <person name="Lotay V."/>
            <person name="Karimi K."/>
            <person name="Yasuoka Y."/>
            <person name="Dichmann D.S."/>
            <person name="Flajnik M.F."/>
            <person name="Houston D.W."/>
            <person name="Shendure J."/>
            <person name="DuPasquier L."/>
            <person name="Vize P.D."/>
            <person name="Zorn A.M."/>
            <person name="Ito M."/>
            <person name="Marcotte E.M."/>
            <person name="Wallingford J.B."/>
            <person name="Ito Y."/>
            <person name="Asashima M."/>
            <person name="Ueno N."/>
            <person name="Matsuda Y."/>
            <person name="Veenstra G.J."/>
            <person name="Fujiyama A."/>
            <person name="Harland R.M."/>
            <person name="Taira M."/>
            <person name="Rokhsar D.S."/>
        </authorList>
    </citation>
    <scope>NUCLEOTIDE SEQUENCE [LARGE SCALE GENOMIC DNA]</scope>
    <source>
        <strain evidence="3">J</strain>
    </source>
</reference>
<organism evidence="2 3">
    <name type="scientific">Xenopus laevis</name>
    <name type="common">African clawed frog</name>
    <dbReference type="NCBI Taxonomy" id="8355"/>
    <lineage>
        <taxon>Eukaryota</taxon>
        <taxon>Metazoa</taxon>
        <taxon>Chordata</taxon>
        <taxon>Craniata</taxon>
        <taxon>Vertebrata</taxon>
        <taxon>Euteleostomi</taxon>
        <taxon>Amphibia</taxon>
        <taxon>Batrachia</taxon>
        <taxon>Anura</taxon>
        <taxon>Pipoidea</taxon>
        <taxon>Pipidae</taxon>
        <taxon>Xenopodinae</taxon>
        <taxon>Xenopus</taxon>
        <taxon>Xenopus</taxon>
    </lineage>
</organism>
<proteinExistence type="predicted"/>